<protein>
    <submittedName>
        <fullName evidence="1">Uncharacterized protein</fullName>
    </submittedName>
</protein>
<reference evidence="1 2" key="1">
    <citation type="submission" date="2020-11" db="EMBL/GenBank/DDBJ databases">
        <title>Description of Pontivivens ytuae sp. nov. isolated from deep sea sediment of Mariana Trench.</title>
        <authorList>
            <person name="Wang Z."/>
            <person name="Sun Q.-L."/>
            <person name="Xu X.-D."/>
            <person name="Tang Y.-Z."/>
            <person name="Zhang J."/>
        </authorList>
    </citation>
    <scope>NUCLEOTIDE SEQUENCE [LARGE SCALE GENOMIC DNA]</scope>
    <source>
        <strain evidence="1 2">MT2928</strain>
    </source>
</reference>
<proteinExistence type="predicted"/>
<keyword evidence="2" id="KW-1185">Reference proteome</keyword>
<organism evidence="1 2">
    <name type="scientific">Pontivivens ytuae</name>
    <dbReference type="NCBI Taxonomy" id="2789856"/>
    <lineage>
        <taxon>Bacteria</taxon>
        <taxon>Pseudomonadati</taxon>
        <taxon>Pseudomonadota</taxon>
        <taxon>Alphaproteobacteria</taxon>
        <taxon>Rhodobacterales</taxon>
        <taxon>Paracoccaceae</taxon>
        <taxon>Pontivivens</taxon>
    </lineage>
</organism>
<evidence type="ECO:0000313" key="1">
    <source>
        <dbReference type="EMBL" id="QPH54246.1"/>
    </source>
</evidence>
<dbReference type="EMBL" id="CP064942">
    <property type="protein sequence ID" value="QPH54246.1"/>
    <property type="molecule type" value="Genomic_DNA"/>
</dbReference>
<evidence type="ECO:0000313" key="2">
    <source>
        <dbReference type="Proteomes" id="UP000594800"/>
    </source>
</evidence>
<accession>A0A7S9QDL0</accession>
<sequence>MHHLLKHSDDRRRTTSRYRNPAQVVADLIEVPEHHTHFSPSEWRKAQETNLMRRDQAVTRKEEAVSRRTRDLDARERIAETQKRRADTVLRTAKQIANGEITSDGLSRIARDTEDSMSSDAETDHGATITTFARAMRVLNARTEKTAPAALKDEFEAIR</sequence>
<dbReference type="Proteomes" id="UP000594800">
    <property type="component" value="Chromosome"/>
</dbReference>
<name>A0A7S9QDL0_9RHOB</name>
<gene>
    <name evidence="1" type="ORF">I0K15_00260</name>
</gene>
<dbReference type="KEGG" id="poz:I0K15_00260"/>
<dbReference type="AlphaFoldDB" id="A0A7S9QDL0"/>